<dbReference type="RefSeq" id="WP_002700541.1">
    <property type="nucleotide sequence ID" value="NZ_AAWS01000032.1"/>
</dbReference>
<dbReference type="PANTHER" id="PTHR39200:SF1">
    <property type="entry name" value="AUTO-TRANSPORTER ADHESIN HEAD GIN DOMAIN-CONTAINING PROTEIN-RELATED"/>
    <property type="match status" value="1"/>
</dbReference>
<dbReference type="PANTHER" id="PTHR39200">
    <property type="entry name" value="HYPOTHETICAL EXPORTED PROTEIN"/>
    <property type="match status" value="1"/>
</dbReference>
<dbReference type="OrthoDB" id="680270at2"/>
<evidence type="ECO:0000313" key="4">
    <source>
        <dbReference type="Proteomes" id="UP000004095"/>
    </source>
</evidence>
<dbReference type="InterPro" id="IPR021255">
    <property type="entry name" value="DUF2807"/>
</dbReference>
<reference evidence="3 4" key="1">
    <citation type="submission" date="2007-01" db="EMBL/GenBank/DDBJ databases">
        <authorList>
            <person name="Haygood M."/>
            <person name="Podell S."/>
            <person name="Anderson C."/>
            <person name="Hopkinson B."/>
            <person name="Roe K."/>
            <person name="Barbeau K."/>
            <person name="Gaasterland T."/>
            <person name="Ferriera S."/>
            <person name="Johnson J."/>
            <person name="Kravitz S."/>
            <person name="Beeson K."/>
            <person name="Sutton G."/>
            <person name="Rogers Y.-H."/>
            <person name="Friedman R."/>
            <person name="Frazier M."/>
            <person name="Venter J.C."/>
        </authorList>
    </citation>
    <scope>NUCLEOTIDE SEQUENCE [LARGE SCALE GENOMIC DNA]</scope>
    <source>
        <strain evidence="3 4">ATCC 23134</strain>
    </source>
</reference>
<evidence type="ECO:0000256" key="1">
    <source>
        <dbReference type="SAM" id="SignalP"/>
    </source>
</evidence>
<feature type="signal peptide" evidence="1">
    <location>
        <begin position="1"/>
        <end position="20"/>
    </location>
</feature>
<name>A1ZSJ1_MICM2</name>
<dbReference type="Proteomes" id="UP000004095">
    <property type="component" value="Unassembled WGS sequence"/>
</dbReference>
<gene>
    <name evidence="3" type="ORF">M23134_06098</name>
</gene>
<evidence type="ECO:0000313" key="3">
    <source>
        <dbReference type="EMBL" id="EAY26571.1"/>
    </source>
</evidence>
<dbReference type="Pfam" id="PF10988">
    <property type="entry name" value="DUF2807"/>
    <property type="match status" value="1"/>
</dbReference>
<protein>
    <recommendedName>
        <fullName evidence="2">Putative auto-transporter adhesin head GIN domain-containing protein</fullName>
    </recommendedName>
</protein>
<evidence type="ECO:0000259" key="2">
    <source>
        <dbReference type="Pfam" id="PF10988"/>
    </source>
</evidence>
<organism evidence="3 4">
    <name type="scientific">Microscilla marina ATCC 23134</name>
    <dbReference type="NCBI Taxonomy" id="313606"/>
    <lineage>
        <taxon>Bacteria</taxon>
        <taxon>Pseudomonadati</taxon>
        <taxon>Bacteroidota</taxon>
        <taxon>Cytophagia</taxon>
        <taxon>Cytophagales</taxon>
        <taxon>Microscillaceae</taxon>
        <taxon>Microscilla</taxon>
    </lineage>
</organism>
<feature type="domain" description="Putative auto-transporter adhesin head GIN" evidence="2">
    <location>
        <begin position="31"/>
        <end position="214"/>
    </location>
</feature>
<dbReference type="eggNOG" id="COG3595">
    <property type="taxonomic scope" value="Bacteria"/>
</dbReference>
<comment type="caution">
    <text evidence="3">The sequence shown here is derived from an EMBL/GenBank/DDBJ whole genome shotgun (WGS) entry which is preliminary data.</text>
</comment>
<sequence length="231" mass="24850">MTRTLYSLTLLFALVITAQAQQTSTRNLSSFTKLKVSGAASIVLKQGTSHSARVTLKGDIENEEIITRVKNNTLYVSLKKRKHSKYNNINVKIELTFQQLNAIDLSGAVSIRGESTIKAERFYLENSGAGSLQLAFNTQHLICNLSGASSIRLKGTTNRLDVDLSGAGSINAYGLVANVVKSKSSGAGSIKINAQKELYASVSGVGSIRYKGSPAITRFNKSGFGSIRKTK</sequence>
<feature type="chain" id="PRO_5002641625" description="Putative auto-transporter adhesin head GIN domain-containing protein" evidence="1">
    <location>
        <begin position="21"/>
        <end position="231"/>
    </location>
</feature>
<dbReference type="AlphaFoldDB" id="A1ZSJ1"/>
<keyword evidence="4" id="KW-1185">Reference proteome</keyword>
<proteinExistence type="predicted"/>
<keyword evidence="1" id="KW-0732">Signal</keyword>
<dbReference type="Gene3D" id="2.160.20.120">
    <property type="match status" value="1"/>
</dbReference>
<accession>A1ZSJ1</accession>
<dbReference type="EMBL" id="AAWS01000032">
    <property type="protein sequence ID" value="EAY26571.1"/>
    <property type="molecule type" value="Genomic_DNA"/>
</dbReference>